<keyword evidence="17" id="KW-1185">Reference proteome</keyword>
<evidence type="ECO:0000256" key="2">
    <source>
        <dbReference type="ARBA" id="ARBA00005689"/>
    </source>
</evidence>
<keyword evidence="10" id="KW-1015">Disulfide bond</keyword>
<dbReference type="SUPFAM" id="SSF52283">
    <property type="entry name" value="Formate/glycerate dehydrogenase catalytic domain-like"/>
    <property type="match status" value="1"/>
</dbReference>
<evidence type="ECO:0000256" key="12">
    <source>
        <dbReference type="ARBA" id="ARBA00047860"/>
    </source>
</evidence>
<evidence type="ECO:0000256" key="5">
    <source>
        <dbReference type="ARBA" id="ARBA00021221"/>
    </source>
</evidence>
<organism evidence="16 17">
    <name type="scientific">Apiospora aurea</name>
    <dbReference type="NCBI Taxonomy" id="335848"/>
    <lineage>
        <taxon>Eukaryota</taxon>
        <taxon>Fungi</taxon>
        <taxon>Dikarya</taxon>
        <taxon>Ascomycota</taxon>
        <taxon>Pezizomycotina</taxon>
        <taxon>Sordariomycetes</taxon>
        <taxon>Xylariomycetidae</taxon>
        <taxon>Amphisphaeriales</taxon>
        <taxon>Apiosporaceae</taxon>
        <taxon>Apiospora</taxon>
    </lineage>
</organism>
<dbReference type="EC" id="1.5.1.7" evidence="4 13"/>
<dbReference type="SMART" id="SM01002">
    <property type="entry name" value="AlaDh_PNT_C"/>
    <property type="match status" value="1"/>
</dbReference>
<comment type="pathway">
    <text evidence="1 13">Amino-acid biosynthesis; L-lysine biosynthesis via AAA pathway; L-lysine from L-alpha-aminoadipate (fungal route): step 3/3.</text>
</comment>
<feature type="domain" description="Alanine dehydrogenase/pyridine nucleotide transhydrogenase N-terminal" evidence="15">
    <location>
        <begin position="7"/>
        <end position="147"/>
    </location>
</feature>
<dbReference type="PANTHER" id="PTHR11133">
    <property type="entry name" value="SACCHAROPINE DEHYDROGENASE"/>
    <property type="match status" value="1"/>
</dbReference>
<evidence type="ECO:0000256" key="1">
    <source>
        <dbReference type="ARBA" id="ARBA00004884"/>
    </source>
</evidence>
<dbReference type="InterPro" id="IPR007698">
    <property type="entry name" value="AlaDH/PNT_NAD(H)-bd"/>
</dbReference>
<proteinExistence type="inferred from homology"/>
<evidence type="ECO:0000256" key="8">
    <source>
        <dbReference type="ARBA" id="ARBA00023027"/>
    </source>
</evidence>
<feature type="domain" description="Alanine dehydrogenase/pyridine nucleotide transhydrogenase NAD(H)-binding" evidence="14">
    <location>
        <begin position="179"/>
        <end position="321"/>
    </location>
</feature>
<keyword evidence="9 13" id="KW-0457">Lysine biosynthesis</keyword>
<accession>A0ABR1QS86</accession>
<keyword evidence="7 13" id="KW-0560">Oxidoreductase</keyword>
<evidence type="ECO:0000256" key="11">
    <source>
        <dbReference type="ARBA" id="ARBA00033228"/>
    </source>
</evidence>
<comment type="catalytic activity">
    <reaction evidence="12 13">
        <text>L-saccharopine + NAD(+) + H2O = L-lysine + 2-oxoglutarate + NADH + H(+)</text>
        <dbReference type="Rhea" id="RHEA:12440"/>
        <dbReference type="ChEBI" id="CHEBI:15377"/>
        <dbReference type="ChEBI" id="CHEBI:15378"/>
        <dbReference type="ChEBI" id="CHEBI:16810"/>
        <dbReference type="ChEBI" id="CHEBI:32551"/>
        <dbReference type="ChEBI" id="CHEBI:57540"/>
        <dbReference type="ChEBI" id="CHEBI:57945"/>
        <dbReference type="ChEBI" id="CHEBI:57951"/>
        <dbReference type="EC" id="1.5.1.7"/>
    </reaction>
</comment>
<comment type="similarity">
    <text evidence="2 13">Belongs to the AlaDH/PNT family.</text>
</comment>
<evidence type="ECO:0000256" key="9">
    <source>
        <dbReference type="ARBA" id="ARBA00023154"/>
    </source>
</evidence>
<dbReference type="InterPro" id="IPR007886">
    <property type="entry name" value="AlaDH/PNT_N"/>
</dbReference>
<keyword evidence="8 13" id="KW-0520">NAD</keyword>
<comment type="caution">
    <text evidence="16">The sequence shown here is derived from an EMBL/GenBank/DDBJ whole genome shotgun (WGS) entry which is preliminary data.</text>
</comment>
<evidence type="ECO:0000313" key="16">
    <source>
        <dbReference type="EMBL" id="KAK7962594.1"/>
    </source>
</evidence>
<evidence type="ECO:0000313" key="17">
    <source>
        <dbReference type="Proteomes" id="UP001391051"/>
    </source>
</evidence>
<dbReference type="RefSeq" id="XP_066704705.1">
    <property type="nucleotide sequence ID" value="XM_066839641.1"/>
</dbReference>
<evidence type="ECO:0000256" key="3">
    <source>
        <dbReference type="ARBA" id="ARBA00011245"/>
    </source>
</evidence>
<comment type="subunit">
    <text evidence="3">Monomer.</text>
</comment>
<dbReference type="EMBL" id="JAQQWE010000002">
    <property type="protein sequence ID" value="KAK7962594.1"/>
    <property type="molecule type" value="Genomic_DNA"/>
</dbReference>
<gene>
    <name evidence="16" type="ORF">PG986_003419</name>
</gene>
<evidence type="ECO:0000256" key="7">
    <source>
        <dbReference type="ARBA" id="ARBA00023002"/>
    </source>
</evidence>
<dbReference type="InterPro" id="IPR051168">
    <property type="entry name" value="AASS"/>
</dbReference>
<evidence type="ECO:0000256" key="13">
    <source>
        <dbReference type="PIRNR" id="PIRNR018250"/>
    </source>
</evidence>
<dbReference type="InterPro" id="IPR036291">
    <property type="entry name" value="NAD(P)-bd_dom_sf"/>
</dbReference>
<sequence length="378" mass="41423">MAPTVLHLRSEDKFREERSALTPTTAKALIDAGYTVNVEKSPVRIFDDEEFSKIGCTLVPTGSWREAPADHIIVGLKELPEETFPLKHVHVQFAHCYKVSAPDRSLRLGNRSWPIPRGGGTLLDLEFLNDPKTGRRVAAFGYHAGFSGSALALKNWAWQLTNPGVPLPEVSSYPNEDALVVDIKKDVKAGQDKAGRLPRVIVIGALGRCGRGAVDMCLKAGIPDNQILKWDMAETAKGGPFPEITESDVFVNCIYLNSKIPHFVNRDSLNTPSRKLSVVCDVSADTTNPNNPVPIYTIATTFAEPTVPVEGLDNPPLSVISIDHLPSLLPREASEAFSGDLLPYLLKLNDWKNDPVWAGAYKLFQEKVDTLPKDASHS</sequence>
<evidence type="ECO:0000259" key="14">
    <source>
        <dbReference type="SMART" id="SM01002"/>
    </source>
</evidence>
<evidence type="ECO:0000259" key="15">
    <source>
        <dbReference type="SMART" id="SM01003"/>
    </source>
</evidence>
<protein>
    <recommendedName>
        <fullName evidence="5 13">Saccharopine dehydrogenase [NAD(+), L-lysine-forming]</fullName>
        <shortName evidence="13">SDH</shortName>
        <ecNumber evidence="4 13">1.5.1.7</ecNumber>
    </recommendedName>
    <alternativeName>
        <fullName evidence="11 13">Lysine--2-oxoglutarate reductase</fullName>
    </alternativeName>
</protein>
<reference evidence="16 17" key="1">
    <citation type="submission" date="2023-01" db="EMBL/GenBank/DDBJ databases">
        <title>Analysis of 21 Apiospora genomes using comparative genomics revels a genus with tremendous synthesis potential of carbohydrate active enzymes and secondary metabolites.</title>
        <authorList>
            <person name="Sorensen T."/>
        </authorList>
    </citation>
    <scope>NUCLEOTIDE SEQUENCE [LARGE SCALE GENOMIC DNA]</scope>
    <source>
        <strain evidence="16 17">CBS 24483</strain>
    </source>
</reference>
<evidence type="ECO:0000256" key="10">
    <source>
        <dbReference type="ARBA" id="ARBA00023157"/>
    </source>
</evidence>
<dbReference type="PANTHER" id="PTHR11133:SF23">
    <property type="entry name" value="SACCHAROPINE DEHYDROGENASE [NAD(+), L-LYSINE-FORMING]"/>
    <property type="match status" value="1"/>
</dbReference>
<evidence type="ECO:0000256" key="4">
    <source>
        <dbReference type="ARBA" id="ARBA00012847"/>
    </source>
</evidence>
<dbReference type="InterPro" id="IPR027281">
    <property type="entry name" value="Lys1"/>
</dbReference>
<dbReference type="Pfam" id="PF05222">
    <property type="entry name" value="AlaDh_PNT_N"/>
    <property type="match status" value="1"/>
</dbReference>
<dbReference type="Proteomes" id="UP001391051">
    <property type="component" value="Unassembled WGS sequence"/>
</dbReference>
<dbReference type="Gene3D" id="3.40.50.720">
    <property type="entry name" value="NAD(P)-binding Rossmann-like Domain"/>
    <property type="match status" value="1"/>
</dbReference>
<dbReference type="SUPFAM" id="SSF51735">
    <property type="entry name" value="NAD(P)-binding Rossmann-fold domains"/>
    <property type="match status" value="1"/>
</dbReference>
<dbReference type="SMART" id="SM01003">
    <property type="entry name" value="AlaDh_PNT_N"/>
    <property type="match status" value="1"/>
</dbReference>
<keyword evidence="6 13" id="KW-0028">Amino-acid biosynthesis</keyword>
<evidence type="ECO:0000256" key="6">
    <source>
        <dbReference type="ARBA" id="ARBA00022605"/>
    </source>
</evidence>
<dbReference type="GeneID" id="92072703"/>
<dbReference type="CDD" id="cd12188">
    <property type="entry name" value="SDH"/>
    <property type="match status" value="1"/>
</dbReference>
<name>A0ABR1QS86_9PEZI</name>
<dbReference type="PIRSF" id="PIRSF018250">
    <property type="entry name" value="Saccharopine_DH_Lys"/>
    <property type="match status" value="1"/>
</dbReference>